<reference evidence="2" key="1">
    <citation type="journal article" date="2021" name="Nat. Commun.">
        <title>Genetic determinants of endophytism in the Arabidopsis root mycobiome.</title>
        <authorList>
            <person name="Mesny F."/>
            <person name="Miyauchi S."/>
            <person name="Thiergart T."/>
            <person name="Pickel B."/>
            <person name="Atanasova L."/>
            <person name="Karlsson M."/>
            <person name="Huettel B."/>
            <person name="Barry K.W."/>
            <person name="Haridas S."/>
            <person name="Chen C."/>
            <person name="Bauer D."/>
            <person name="Andreopoulos W."/>
            <person name="Pangilinan J."/>
            <person name="LaButti K."/>
            <person name="Riley R."/>
            <person name="Lipzen A."/>
            <person name="Clum A."/>
            <person name="Drula E."/>
            <person name="Henrissat B."/>
            <person name="Kohler A."/>
            <person name="Grigoriev I.V."/>
            <person name="Martin F.M."/>
            <person name="Hacquard S."/>
        </authorList>
    </citation>
    <scope>NUCLEOTIDE SEQUENCE</scope>
    <source>
        <strain evidence="2">MPI-CAGE-AT-0023</strain>
    </source>
</reference>
<keyword evidence="3" id="KW-1185">Reference proteome</keyword>
<evidence type="ECO:0000256" key="1">
    <source>
        <dbReference type="SAM" id="SignalP"/>
    </source>
</evidence>
<dbReference type="Proteomes" id="UP000720189">
    <property type="component" value="Unassembled WGS sequence"/>
</dbReference>
<protein>
    <submittedName>
        <fullName evidence="2">Uncharacterized protein</fullName>
    </submittedName>
</protein>
<dbReference type="GeneID" id="70215155"/>
<proteinExistence type="predicted"/>
<feature type="signal peptide" evidence="1">
    <location>
        <begin position="1"/>
        <end position="18"/>
    </location>
</feature>
<dbReference type="RefSeq" id="XP_046042046.1">
    <property type="nucleotide sequence ID" value="XM_046185201.1"/>
</dbReference>
<dbReference type="EMBL" id="JAGMUX010000028">
    <property type="protein sequence ID" value="KAH7220442.1"/>
    <property type="molecule type" value="Genomic_DNA"/>
</dbReference>
<sequence length="286" mass="29595">MHASILLVFGLFANSALSSPCKPKSSDGLLTTTAPTVESTSAILGTSTEYLSQTTLETGMTTTDAETTTATSDSSKTTTIEDITATTSTAESTAKVDSTTLSETITTTAESTTTAAAASPTFSLVADGGLVDGASVQGVGATSLVLNPSTDIFGNTPYTVRAWTLEPSTGRLMDTQLGMYACAFYPFFQSDHAAALANCRENDGYGVGINKEYAFLTCQIVNGQFSCTAPATLCATVAGSYNCVTSSETGLDLFYVPDEATEDASLFISTGSPSGYTSIRLTIHDI</sequence>
<name>A0A9P9FYW8_FUSRE</name>
<gene>
    <name evidence="2" type="ORF">BKA55DRAFT_216845</name>
</gene>
<dbReference type="AlphaFoldDB" id="A0A9P9FYW8"/>
<dbReference type="OrthoDB" id="5105250at2759"/>
<evidence type="ECO:0000313" key="2">
    <source>
        <dbReference type="EMBL" id="KAH7220442.1"/>
    </source>
</evidence>
<comment type="caution">
    <text evidence="2">The sequence shown here is derived from an EMBL/GenBank/DDBJ whole genome shotgun (WGS) entry which is preliminary data.</text>
</comment>
<evidence type="ECO:0000313" key="3">
    <source>
        <dbReference type="Proteomes" id="UP000720189"/>
    </source>
</evidence>
<feature type="chain" id="PRO_5040108699" evidence="1">
    <location>
        <begin position="19"/>
        <end position="286"/>
    </location>
</feature>
<accession>A0A9P9FYW8</accession>
<keyword evidence="1" id="KW-0732">Signal</keyword>
<organism evidence="2 3">
    <name type="scientific">Fusarium redolens</name>
    <dbReference type="NCBI Taxonomy" id="48865"/>
    <lineage>
        <taxon>Eukaryota</taxon>
        <taxon>Fungi</taxon>
        <taxon>Dikarya</taxon>
        <taxon>Ascomycota</taxon>
        <taxon>Pezizomycotina</taxon>
        <taxon>Sordariomycetes</taxon>
        <taxon>Hypocreomycetidae</taxon>
        <taxon>Hypocreales</taxon>
        <taxon>Nectriaceae</taxon>
        <taxon>Fusarium</taxon>
        <taxon>Fusarium redolens species complex</taxon>
    </lineage>
</organism>